<gene>
    <name evidence="2" type="ORF">H8R25_06070</name>
</gene>
<proteinExistence type="predicted"/>
<comment type="caution">
    <text evidence="2">The sequence shown here is derived from an EMBL/GenBank/DDBJ whole genome shotgun (WGS) entry which is preliminary data.</text>
</comment>
<accession>A0A923SEX6</accession>
<reference evidence="2 3" key="1">
    <citation type="submission" date="2020-08" db="EMBL/GenBank/DDBJ databases">
        <title>Description of novel Flavobacterium F-392 isolate.</title>
        <authorList>
            <person name="Saticioglu I.B."/>
            <person name="Duman M."/>
            <person name="Altun S."/>
        </authorList>
    </citation>
    <scope>NUCLEOTIDE SEQUENCE [LARGE SCALE GENOMIC DNA]</scope>
    <source>
        <strain evidence="2 3">F-392</strain>
    </source>
</reference>
<dbReference type="Proteomes" id="UP000641454">
    <property type="component" value="Unassembled WGS sequence"/>
</dbReference>
<dbReference type="RefSeq" id="WP_187017668.1">
    <property type="nucleotide sequence ID" value="NZ_JACRUK010000009.1"/>
</dbReference>
<dbReference type="EMBL" id="JACRUL010000009">
    <property type="protein sequence ID" value="MBC5844001.1"/>
    <property type="molecule type" value="Genomic_DNA"/>
</dbReference>
<keyword evidence="1" id="KW-0732">Signal</keyword>
<evidence type="ECO:0000256" key="1">
    <source>
        <dbReference type="SAM" id="SignalP"/>
    </source>
</evidence>
<feature type="chain" id="PRO_5038093105" evidence="1">
    <location>
        <begin position="19"/>
        <end position="195"/>
    </location>
</feature>
<dbReference type="AlphaFoldDB" id="A0A923SEX6"/>
<organism evidence="2 3">
    <name type="scientific">Flavobacterium muglaense</name>
    <dbReference type="NCBI Taxonomy" id="2764716"/>
    <lineage>
        <taxon>Bacteria</taxon>
        <taxon>Pseudomonadati</taxon>
        <taxon>Bacteroidota</taxon>
        <taxon>Flavobacteriia</taxon>
        <taxon>Flavobacteriales</taxon>
        <taxon>Flavobacteriaceae</taxon>
        <taxon>Flavobacterium</taxon>
    </lineage>
</organism>
<dbReference type="InterPro" id="IPR045767">
    <property type="entry name" value="DUF6134"/>
</dbReference>
<name>A0A923SEX6_9FLAO</name>
<evidence type="ECO:0000313" key="3">
    <source>
        <dbReference type="Proteomes" id="UP000641454"/>
    </source>
</evidence>
<keyword evidence="3" id="KW-1185">Reference proteome</keyword>
<protein>
    <submittedName>
        <fullName evidence="2">Uncharacterized protein</fullName>
    </submittedName>
</protein>
<dbReference type="Pfam" id="PF19630">
    <property type="entry name" value="DUF6134"/>
    <property type="match status" value="1"/>
</dbReference>
<evidence type="ECO:0000313" key="2">
    <source>
        <dbReference type="EMBL" id="MBC5844001.1"/>
    </source>
</evidence>
<feature type="signal peptide" evidence="1">
    <location>
        <begin position="1"/>
        <end position="18"/>
    </location>
</feature>
<sequence length="195" mass="22103">MKAFYTITLVLFGLFAHAQELVNSYDIAVNGMNVGELTASKHVDGDKTTYKLNSKSTISLLGKTTITTTCTVVFKNDILESSTYLSEKNATLYDSSTITENNGVYTIIRKGKKTTWNKPIKYVTCQLYFEKPLKTEHYFDVLEAVFSPIKTIDPNNYLYIDASNNEKTTYSYANGVLEQGSTKHLLYDFTFTLRR</sequence>